<organism evidence="1 2">
    <name type="scientific">Pistacia atlantica</name>
    <dbReference type="NCBI Taxonomy" id="434234"/>
    <lineage>
        <taxon>Eukaryota</taxon>
        <taxon>Viridiplantae</taxon>
        <taxon>Streptophyta</taxon>
        <taxon>Embryophyta</taxon>
        <taxon>Tracheophyta</taxon>
        <taxon>Spermatophyta</taxon>
        <taxon>Magnoliopsida</taxon>
        <taxon>eudicotyledons</taxon>
        <taxon>Gunneridae</taxon>
        <taxon>Pentapetalae</taxon>
        <taxon>rosids</taxon>
        <taxon>malvids</taxon>
        <taxon>Sapindales</taxon>
        <taxon>Anacardiaceae</taxon>
        <taxon>Pistacia</taxon>
    </lineage>
</organism>
<reference evidence="2" key="1">
    <citation type="journal article" date="2023" name="G3 (Bethesda)">
        <title>Genome assembly and association tests identify interacting loci associated with vigor, precocity, and sex in interspecific pistachio rootstocks.</title>
        <authorList>
            <person name="Palmer W."/>
            <person name="Jacygrad E."/>
            <person name="Sagayaradj S."/>
            <person name="Cavanaugh K."/>
            <person name="Han R."/>
            <person name="Bertier L."/>
            <person name="Beede B."/>
            <person name="Kafkas S."/>
            <person name="Golino D."/>
            <person name="Preece J."/>
            <person name="Michelmore R."/>
        </authorList>
    </citation>
    <scope>NUCLEOTIDE SEQUENCE [LARGE SCALE GENOMIC DNA]</scope>
</reference>
<evidence type="ECO:0000313" key="1">
    <source>
        <dbReference type="EMBL" id="KAJ0089591.1"/>
    </source>
</evidence>
<evidence type="ECO:0000313" key="2">
    <source>
        <dbReference type="Proteomes" id="UP001164250"/>
    </source>
</evidence>
<protein>
    <submittedName>
        <fullName evidence="1">Uncharacterized protein</fullName>
    </submittedName>
</protein>
<dbReference type="Proteomes" id="UP001164250">
    <property type="component" value="Chromosome 8"/>
</dbReference>
<name>A0ACC1ASD2_9ROSI</name>
<sequence>MANETSAIYNRVVQLYKARDEARRKYPKDQQLQKLDVINCLTNGEEDDEDAI</sequence>
<dbReference type="EMBL" id="CM047904">
    <property type="protein sequence ID" value="KAJ0089591.1"/>
    <property type="molecule type" value="Genomic_DNA"/>
</dbReference>
<accession>A0ACC1ASD2</accession>
<proteinExistence type="predicted"/>
<gene>
    <name evidence="1" type="ORF">Patl1_14274</name>
</gene>
<comment type="caution">
    <text evidence="1">The sequence shown here is derived from an EMBL/GenBank/DDBJ whole genome shotgun (WGS) entry which is preliminary data.</text>
</comment>
<keyword evidence="2" id="KW-1185">Reference proteome</keyword>